<evidence type="ECO:0000259" key="4">
    <source>
        <dbReference type="Pfam" id="PF17147"/>
    </source>
</evidence>
<dbReference type="InterPro" id="IPR002869">
    <property type="entry name" value="Pyrv_flavodox_OxRed_cen"/>
</dbReference>
<evidence type="ECO:0000313" key="5">
    <source>
        <dbReference type="EMBL" id="QDU18448.1"/>
    </source>
</evidence>
<evidence type="ECO:0000256" key="1">
    <source>
        <dbReference type="ARBA" id="ARBA00023002"/>
    </source>
</evidence>
<dbReference type="SUPFAM" id="SSF53323">
    <property type="entry name" value="Pyruvate-ferredoxin oxidoreductase, PFOR, domain III"/>
    <property type="match status" value="1"/>
</dbReference>
<evidence type="ECO:0000313" key="6">
    <source>
        <dbReference type="Proteomes" id="UP000319576"/>
    </source>
</evidence>
<dbReference type="Gene3D" id="3.40.50.970">
    <property type="match status" value="1"/>
</dbReference>
<name>A0A517XLR4_9BACT</name>
<dbReference type="InterPro" id="IPR029061">
    <property type="entry name" value="THDP-binding"/>
</dbReference>
<dbReference type="AlphaFoldDB" id="A0A517XLR4"/>
<feature type="domain" description="Pyruvate/ketoisovalerate oxidoreductase catalytic" evidence="2">
    <location>
        <begin position="456"/>
        <end position="650"/>
    </location>
</feature>
<dbReference type="EMBL" id="CP036273">
    <property type="protein sequence ID" value="QDU18448.1"/>
    <property type="molecule type" value="Genomic_DNA"/>
</dbReference>
<sequence>MTAAVADRPARAPDTLREPVDTAYEYPGIPTTCDGAEAVVHVEIRISQAAGAYPITSSTTMGGGFNASVMNGGTNLWGDTLVFFEPESEHSAAAVCEGFAVAGGRVTNFTSGQGLVLMKEVLYTISGKRLPVVMNIGARALTSQGLNVHAGHDDVMSVADVGWGMLFARNAQEAGDFCLIARKVAEATQTPFFNVQDGFLTTHTVETVRLIEPEFMKEFVGDPKERLTNMMDTANPMMSGVVQNQDSYMKGKIAQRWYYDQVPDKLQEAFDEFAQKTGRRYGMVEAHRCEDAEYVLVGMGSYMETAKVTIDYLRDVKNIKAGCLSVFAFRPFPAVEVVNALKGCQAVTVFERMDDPLSTTGNHLTREIKAAYYDAVVGQNGHERLTDPAPKVYHGAAGLGSRDVRPGDVIAAFHNMMMDGPHFFSVGIDHKSALVRKEDPDLRPRGGFSMRGHSVGGFGSVTTNKIIATIAGNVFGKDVQAYPKYGSEKKGLPTTYYLTVADSHIYTHSELEKVELLCVNDPTAMLSPLTLKGLVPGGAVFMQSPYADPADVWARIPPANKHTIREKKIRVYYCDMVRIAREEANEADLQMRMQGIVLLGAFLKLTPYAREGEMTDAQVEAGVEKALRKYFGKRGEQVIRDNMKCINRGRDETREIPAEVMFAQ</sequence>
<dbReference type="Gene3D" id="3.40.50.920">
    <property type="match status" value="1"/>
</dbReference>
<keyword evidence="1 5" id="KW-0560">Oxidoreductase</keyword>
<reference evidence="5 6" key="1">
    <citation type="submission" date="2019-02" db="EMBL/GenBank/DDBJ databases">
        <title>Deep-cultivation of Planctomycetes and their phenomic and genomic characterization uncovers novel biology.</title>
        <authorList>
            <person name="Wiegand S."/>
            <person name="Jogler M."/>
            <person name="Boedeker C."/>
            <person name="Pinto D."/>
            <person name="Vollmers J."/>
            <person name="Rivas-Marin E."/>
            <person name="Kohn T."/>
            <person name="Peeters S.H."/>
            <person name="Heuer A."/>
            <person name="Rast P."/>
            <person name="Oberbeckmann S."/>
            <person name="Bunk B."/>
            <person name="Jeske O."/>
            <person name="Meyerdierks A."/>
            <person name="Storesund J.E."/>
            <person name="Kallscheuer N."/>
            <person name="Luecker S."/>
            <person name="Lage O.M."/>
            <person name="Pohl T."/>
            <person name="Merkel B.J."/>
            <person name="Hornburger P."/>
            <person name="Mueller R.-W."/>
            <person name="Bruemmer F."/>
            <person name="Labrenz M."/>
            <person name="Spormann A.M."/>
            <person name="Op den Camp H."/>
            <person name="Overmann J."/>
            <person name="Amann R."/>
            <person name="Jetten M.S.M."/>
            <person name="Mascher T."/>
            <person name="Medema M.H."/>
            <person name="Devos D.P."/>
            <person name="Kaster A.-K."/>
            <person name="Ovreas L."/>
            <person name="Rohde M."/>
            <person name="Galperin M.Y."/>
            <person name="Jogler C."/>
        </authorList>
    </citation>
    <scope>NUCLEOTIDE SEQUENCE [LARGE SCALE GENOMIC DNA]</scope>
    <source>
        <strain evidence="5 6">ETA_A1</strain>
    </source>
</reference>
<feature type="domain" description="Pyruvate flavodoxin/ferredoxin oxidoreductase pyrimidine binding" evidence="3">
    <location>
        <begin position="43"/>
        <end position="269"/>
    </location>
</feature>
<dbReference type="InterPro" id="IPR050722">
    <property type="entry name" value="Pyruvate:ferred/Flavod_OxRd"/>
</dbReference>
<dbReference type="Pfam" id="PF17147">
    <property type="entry name" value="PFOR_II"/>
    <property type="match status" value="1"/>
</dbReference>
<dbReference type="KEGG" id="uli:ETAA1_03360"/>
<protein>
    <submittedName>
        <fullName evidence="5">Pyruvate-flavodoxin oxidoreductase</fullName>
        <ecNumber evidence="5">1.2.7.-</ecNumber>
    </submittedName>
</protein>
<dbReference type="Pfam" id="PF01558">
    <property type="entry name" value="POR"/>
    <property type="match status" value="1"/>
</dbReference>
<gene>
    <name evidence="5" type="primary">nifJ_1</name>
    <name evidence="5" type="ORF">ETAA1_03360</name>
</gene>
<dbReference type="EC" id="1.2.7.-" evidence="5"/>
<proteinExistence type="predicted"/>
<keyword evidence="5" id="KW-0670">Pyruvate</keyword>
<dbReference type="PANTHER" id="PTHR32154">
    <property type="entry name" value="PYRUVATE-FLAVODOXIN OXIDOREDUCTASE-RELATED"/>
    <property type="match status" value="1"/>
</dbReference>
<dbReference type="Proteomes" id="UP000319576">
    <property type="component" value="Chromosome"/>
</dbReference>
<dbReference type="GO" id="GO:0006979">
    <property type="term" value="P:response to oxidative stress"/>
    <property type="evidence" value="ECO:0007669"/>
    <property type="project" value="TreeGrafter"/>
</dbReference>
<dbReference type="InterPro" id="IPR009014">
    <property type="entry name" value="Transketo_C/PFOR_II"/>
</dbReference>
<accession>A0A517XLR4</accession>
<dbReference type="FunFam" id="3.40.50.970:FF:000012">
    <property type="entry name" value="Pyruvate:ferredoxin (Flavodoxin) oxidoreductase"/>
    <property type="match status" value="1"/>
</dbReference>
<dbReference type="SUPFAM" id="SSF52518">
    <property type="entry name" value="Thiamin diphosphate-binding fold (THDP-binding)"/>
    <property type="match status" value="1"/>
</dbReference>
<dbReference type="SUPFAM" id="SSF52922">
    <property type="entry name" value="TK C-terminal domain-like"/>
    <property type="match status" value="1"/>
</dbReference>
<dbReference type="InterPro" id="IPR033412">
    <property type="entry name" value="PFOR_II"/>
</dbReference>
<organism evidence="5 6">
    <name type="scientific">Urbifossiella limnaea</name>
    <dbReference type="NCBI Taxonomy" id="2528023"/>
    <lineage>
        <taxon>Bacteria</taxon>
        <taxon>Pseudomonadati</taxon>
        <taxon>Planctomycetota</taxon>
        <taxon>Planctomycetia</taxon>
        <taxon>Gemmatales</taxon>
        <taxon>Gemmataceae</taxon>
        <taxon>Urbifossiella</taxon>
    </lineage>
</organism>
<dbReference type="OrthoDB" id="9794954at2"/>
<dbReference type="PANTHER" id="PTHR32154:SF0">
    <property type="entry name" value="PYRUVATE-FLAVODOXIN OXIDOREDUCTASE-RELATED"/>
    <property type="match status" value="1"/>
</dbReference>
<dbReference type="CDD" id="cd07034">
    <property type="entry name" value="TPP_PYR_PFOR_IOR-alpha_like"/>
    <property type="match status" value="1"/>
</dbReference>
<dbReference type="InterPro" id="IPR019752">
    <property type="entry name" value="Pyrv/ketoisovalerate_OxRed_cat"/>
</dbReference>
<feature type="domain" description="Pyruvate:ferredoxin oxidoreductase core" evidence="4">
    <location>
        <begin position="292"/>
        <end position="375"/>
    </location>
</feature>
<dbReference type="Pfam" id="PF01855">
    <property type="entry name" value="POR_N"/>
    <property type="match status" value="1"/>
</dbReference>
<dbReference type="RefSeq" id="WP_145233752.1">
    <property type="nucleotide sequence ID" value="NZ_CP036273.1"/>
</dbReference>
<evidence type="ECO:0000259" key="2">
    <source>
        <dbReference type="Pfam" id="PF01558"/>
    </source>
</evidence>
<evidence type="ECO:0000259" key="3">
    <source>
        <dbReference type="Pfam" id="PF01855"/>
    </source>
</evidence>
<keyword evidence="6" id="KW-1185">Reference proteome</keyword>
<dbReference type="InterPro" id="IPR002880">
    <property type="entry name" value="Pyrv_Fd/Flavodoxin_OxRdtase_N"/>
</dbReference>
<dbReference type="GO" id="GO:0016903">
    <property type="term" value="F:oxidoreductase activity, acting on the aldehyde or oxo group of donors"/>
    <property type="evidence" value="ECO:0007669"/>
    <property type="project" value="InterPro"/>
</dbReference>
<dbReference type="Gene3D" id="3.40.920.10">
    <property type="entry name" value="Pyruvate-ferredoxin oxidoreductase, PFOR, domain III"/>
    <property type="match status" value="1"/>
</dbReference>